<dbReference type="AlphaFoldDB" id="A0ABD3PZ92"/>
<feature type="region of interest" description="Disordered" evidence="1">
    <location>
        <begin position="49"/>
        <end position="77"/>
    </location>
</feature>
<evidence type="ECO:0000313" key="3">
    <source>
        <dbReference type="Proteomes" id="UP001516023"/>
    </source>
</evidence>
<protein>
    <recommendedName>
        <fullName evidence="4">Response regulatory domain-containing protein</fullName>
    </recommendedName>
</protein>
<gene>
    <name evidence="2" type="ORF">HJC23_003858</name>
</gene>
<accession>A0ABD3PZ92</accession>
<keyword evidence="3" id="KW-1185">Reference proteome</keyword>
<sequence length="650" mass="71831">MSTPLCSTHDVKTSSPDGCPERRKSLGCSEVGATRRVIFPWLHSSPEEAWGNRKRASQPTRQMPASSSCSERPIRNYDAVDGGGRFRSLERSISFPKDGLGKQQDGDAIKLLPLPKSLDIPKQSQTFHAASSASSSGEIGSRVNEKRGLPIRDSICVQKAILTNSSPNDKSHPTSVPRYHEPPNNAKAAPKPLTSILRNSCSASVGCASRRRSSILCRNTSPALLIPSSLRSLNSETGCTDKEEVQHDIGETESDLQRITIPTLKVINRKDNKLRRNASDTVVITNEEEQRQRRRRSIHADENNARGALNGLSDSLTSVESSVSRHQSLECLPIHKKISFDPHIWVYEYKDDKPEFERNGDGKWFTEDELAQFKEDAIQRIRQRNMKMISAGSGRVALVPGVTARNLTSSPIPTLSSGNPRMSSSSIVFTHPALGLEDEFDPDGCNSKEGLIRDALSREMRNVLVVDPHDAFLVLFTKCLKFIIPHVSVATARSGEEAVARIQAAQKAFPTSDGGAVHGFDIILVEERLHPCNNMLSMSSNAAKQSAGDDSIQRQRKLTSGSSLIHSIVDQEQDIRNRVRNAHPSQQLPIRFSLLIGVSAYLSEDKTRLEQSGADFVWGKPPPEMNSKLRNDILKVLMRKRKIDSSSLFD</sequence>
<evidence type="ECO:0000313" key="2">
    <source>
        <dbReference type="EMBL" id="KAL3793348.1"/>
    </source>
</evidence>
<feature type="region of interest" description="Disordered" evidence="1">
    <location>
        <begin position="540"/>
        <end position="559"/>
    </location>
</feature>
<dbReference type="Proteomes" id="UP001516023">
    <property type="component" value="Unassembled WGS sequence"/>
</dbReference>
<dbReference type="EMBL" id="JABMIG020000092">
    <property type="protein sequence ID" value="KAL3793348.1"/>
    <property type="molecule type" value="Genomic_DNA"/>
</dbReference>
<evidence type="ECO:0000256" key="1">
    <source>
        <dbReference type="SAM" id="MobiDB-lite"/>
    </source>
</evidence>
<proteinExistence type="predicted"/>
<feature type="region of interest" description="Disordered" evidence="1">
    <location>
        <begin position="126"/>
        <end position="145"/>
    </location>
</feature>
<comment type="caution">
    <text evidence="2">The sequence shown here is derived from an EMBL/GenBank/DDBJ whole genome shotgun (WGS) entry which is preliminary data.</text>
</comment>
<organism evidence="2 3">
    <name type="scientific">Cyclotella cryptica</name>
    <dbReference type="NCBI Taxonomy" id="29204"/>
    <lineage>
        <taxon>Eukaryota</taxon>
        <taxon>Sar</taxon>
        <taxon>Stramenopiles</taxon>
        <taxon>Ochrophyta</taxon>
        <taxon>Bacillariophyta</taxon>
        <taxon>Coscinodiscophyceae</taxon>
        <taxon>Thalassiosirophycidae</taxon>
        <taxon>Stephanodiscales</taxon>
        <taxon>Stephanodiscaceae</taxon>
        <taxon>Cyclotella</taxon>
    </lineage>
</organism>
<feature type="region of interest" description="Disordered" evidence="1">
    <location>
        <begin position="1"/>
        <end position="25"/>
    </location>
</feature>
<feature type="region of interest" description="Disordered" evidence="1">
    <location>
        <begin position="162"/>
        <end position="191"/>
    </location>
</feature>
<reference evidence="2 3" key="1">
    <citation type="journal article" date="2020" name="G3 (Bethesda)">
        <title>Improved Reference Genome for Cyclotella cryptica CCMP332, a Model for Cell Wall Morphogenesis, Salinity Adaptation, and Lipid Production in Diatoms (Bacillariophyta).</title>
        <authorList>
            <person name="Roberts W.R."/>
            <person name="Downey K.M."/>
            <person name="Ruck E.C."/>
            <person name="Traller J.C."/>
            <person name="Alverson A.J."/>
        </authorList>
    </citation>
    <scope>NUCLEOTIDE SEQUENCE [LARGE SCALE GENOMIC DNA]</scope>
    <source>
        <strain evidence="2 3">CCMP332</strain>
    </source>
</reference>
<feature type="compositionally biased region" description="Polar residues" evidence="1">
    <location>
        <begin position="57"/>
        <end position="70"/>
    </location>
</feature>
<feature type="region of interest" description="Disordered" evidence="1">
    <location>
        <begin position="287"/>
        <end position="312"/>
    </location>
</feature>
<name>A0ABD3PZ92_9STRA</name>
<feature type="compositionally biased region" description="Low complexity" evidence="1">
    <location>
        <begin position="182"/>
        <end position="191"/>
    </location>
</feature>
<evidence type="ECO:0008006" key="4">
    <source>
        <dbReference type="Google" id="ProtNLM"/>
    </source>
</evidence>